<dbReference type="EnsemblPlants" id="OPUNC12G15820.1">
    <property type="protein sequence ID" value="OPUNC12G15820.1"/>
    <property type="gene ID" value="OPUNC12G15820"/>
</dbReference>
<dbReference type="Gramene" id="OPUNC12G15820.1">
    <property type="protein sequence ID" value="OPUNC12G15820.1"/>
    <property type="gene ID" value="OPUNC12G15820"/>
</dbReference>
<reference evidence="2" key="1">
    <citation type="submission" date="2015-04" db="UniProtKB">
        <authorList>
            <consortium name="EnsemblPlants"/>
        </authorList>
    </citation>
    <scope>IDENTIFICATION</scope>
</reference>
<evidence type="ECO:0000313" key="2">
    <source>
        <dbReference type="EnsemblPlants" id="OPUNC12G15820.1"/>
    </source>
</evidence>
<dbReference type="AlphaFoldDB" id="A0A0E0MP61"/>
<proteinExistence type="predicted"/>
<evidence type="ECO:0000313" key="3">
    <source>
        <dbReference type="Proteomes" id="UP000026962"/>
    </source>
</evidence>
<sequence>MWATTTVAGGVGGCGGDVGGMGEVWATIEVGRCGSGWSARLEAQQKAGTTRGGAAGDGLSSARHDMEEVGGPRGGVVSKNTAGDGGRLSLRGEAGMEVRPVAVGGRRRWRCALAASCGEHGQPVEAATMVAL</sequence>
<feature type="region of interest" description="Disordered" evidence="1">
    <location>
        <begin position="44"/>
        <end position="88"/>
    </location>
</feature>
<evidence type="ECO:0000256" key="1">
    <source>
        <dbReference type="SAM" id="MobiDB-lite"/>
    </source>
</evidence>
<dbReference type="HOGENOM" id="CLU_1920502_0_0_1"/>
<protein>
    <recommendedName>
        <fullName evidence="4">DUF834 domain-containing protein</fullName>
    </recommendedName>
</protein>
<reference evidence="2" key="2">
    <citation type="submission" date="2018-05" db="EMBL/GenBank/DDBJ databases">
        <title>OpunRS2 (Oryza punctata Reference Sequence Version 2).</title>
        <authorList>
            <person name="Zhang J."/>
            <person name="Kudrna D."/>
            <person name="Lee S."/>
            <person name="Talag J."/>
            <person name="Welchert J."/>
            <person name="Wing R.A."/>
        </authorList>
    </citation>
    <scope>NUCLEOTIDE SEQUENCE [LARGE SCALE GENOMIC DNA]</scope>
</reference>
<name>A0A0E0MP61_ORYPU</name>
<evidence type="ECO:0008006" key="4">
    <source>
        <dbReference type="Google" id="ProtNLM"/>
    </source>
</evidence>
<dbReference type="Proteomes" id="UP000026962">
    <property type="component" value="Chromosome 12"/>
</dbReference>
<keyword evidence="3" id="KW-1185">Reference proteome</keyword>
<accession>A0A0E0MP61</accession>
<organism evidence="2">
    <name type="scientific">Oryza punctata</name>
    <name type="common">Red rice</name>
    <dbReference type="NCBI Taxonomy" id="4537"/>
    <lineage>
        <taxon>Eukaryota</taxon>
        <taxon>Viridiplantae</taxon>
        <taxon>Streptophyta</taxon>
        <taxon>Embryophyta</taxon>
        <taxon>Tracheophyta</taxon>
        <taxon>Spermatophyta</taxon>
        <taxon>Magnoliopsida</taxon>
        <taxon>Liliopsida</taxon>
        <taxon>Poales</taxon>
        <taxon>Poaceae</taxon>
        <taxon>BOP clade</taxon>
        <taxon>Oryzoideae</taxon>
        <taxon>Oryzeae</taxon>
        <taxon>Oryzinae</taxon>
        <taxon>Oryza</taxon>
    </lineage>
</organism>